<accession>A0A2P2IM47</accession>
<evidence type="ECO:0000313" key="1">
    <source>
        <dbReference type="EMBL" id="MBW82276.1"/>
    </source>
</evidence>
<reference evidence="1" key="1">
    <citation type="submission" date="2018-02" db="EMBL/GenBank/DDBJ databases">
        <title>Rhizophora mucronata_Transcriptome.</title>
        <authorList>
            <person name="Meera S.P."/>
            <person name="Sreeshan A."/>
            <person name="Augustine A."/>
        </authorList>
    </citation>
    <scope>NUCLEOTIDE SEQUENCE</scope>
    <source>
        <tissue evidence="1">Leaf</tissue>
    </source>
</reference>
<dbReference type="EMBL" id="GGEC01001793">
    <property type="protein sequence ID" value="MBW82276.1"/>
    <property type="molecule type" value="Transcribed_RNA"/>
</dbReference>
<dbReference type="AlphaFoldDB" id="A0A2P2IM47"/>
<protein>
    <submittedName>
        <fullName evidence="1">Uncharacterized protein</fullName>
    </submittedName>
</protein>
<name>A0A2P2IM47_RHIMU</name>
<sequence>MGLGLSGEAVIISINLCAFSINSSSSFFAASSSSPPPSCRVCD</sequence>
<organism evidence="1">
    <name type="scientific">Rhizophora mucronata</name>
    <name type="common">Asiatic mangrove</name>
    <dbReference type="NCBI Taxonomy" id="61149"/>
    <lineage>
        <taxon>Eukaryota</taxon>
        <taxon>Viridiplantae</taxon>
        <taxon>Streptophyta</taxon>
        <taxon>Embryophyta</taxon>
        <taxon>Tracheophyta</taxon>
        <taxon>Spermatophyta</taxon>
        <taxon>Magnoliopsida</taxon>
        <taxon>eudicotyledons</taxon>
        <taxon>Gunneridae</taxon>
        <taxon>Pentapetalae</taxon>
        <taxon>rosids</taxon>
        <taxon>fabids</taxon>
        <taxon>Malpighiales</taxon>
        <taxon>Rhizophoraceae</taxon>
        <taxon>Rhizophora</taxon>
    </lineage>
</organism>
<proteinExistence type="predicted"/>